<proteinExistence type="predicted"/>
<keyword evidence="3" id="KW-1185">Reference proteome</keyword>
<evidence type="ECO:0000313" key="3">
    <source>
        <dbReference type="Proteomes" id="UP000683925"/>
    </source>
</evidence>
<organism evidence="2 3">
    <name type="scientific">Paramecium octaurelia</name>
    <dbReference type="NCBI Taxonomy" id="43137"/>
    <lineage>
        <taxon>Eukaryota</taxon>
        <taxon>Sar</taxon>
        <taxon>Alveolata</taxon>
        <taxon>Ciliophora</taxon>
        <taxon>Intramacronucleata</taxon>
        <taxon>Oligohymenophorea</taxon>
        <taxon>Peniculida</taxon>
        <taxon>Parameciidae</taxon>
        <taxon>Paramecium</taxon>
    </lineage>
</organism>
<protein>
    <recommendedName>
        <fullName evidence="1">Tubby C-terminal domain-containing protein</fullName>
    </recommendedName>
</protein>
<sequence>MLDNKLVLNFLRHPLKYVKSNCRLDFMLNTLNIHNLRYTFNIIEKQKILQPTLRNCKWGNSSFLKITNLNNKDLPYFDIIQFKPQFNIQSKKTYGFTPSSKLGVQWQGLAQNRKIYEREQFLCWSIIKFLQQIIMLPLPLQTRKMPKLDLMDLIEQGFGQNMSLYSEIPSELQYCQFHKYNKKNDECMIFKEDYSIYMYAKKYKTTWQIYTRDPSDSQFDKENFEWTLKIEDDVFSLWKKPNQLISVVKIIHCNNYTESYNRMRLLITNGKIKTVPILFDADYYPQGCDYISTIPPIYNSKNRQWHMQDSERMEKASKRNFLLGLHCNEEKKQVLKMGKIQTGVFIVDFRAPINFVTAFSVALATCELKSRIREQ</sequence>
<evidence type="ECO:0000259" key="1">
    <source>
        <dbReference type="Pfam" id="PF01167"/>
    </source>
</evidence>
<dbReference type="EMBL" id="CAJJDP010000153">
    <property type="protein sequence ID" value="CAD8210415.1"/>
    <property type="molecule type" value="Genomic_DNA"/>
</dbReference>
<gene>
    <name evidence="2" type="ORF">POCTA_138.1.T1510005</name>
</gene>
<name>A0A8S1Y8N1_PAROT</name>
<dbReference type="OMA" id="NDECMIF"/>
<accession>A0A8S1Y8N1</accession>
<dbReference type="OrthoDB" id="290698at2759"/>
<comment type="caution">
    <text evidence="2">The sequence shown here is derived from an EMBL/GenBank/DDBJ whole genome shotgun (WGS) entry which is preliminary data.</text>
</comment>
<dbReference type="AlphaFoldDB" id="A0A8S1Y8N1"/>
<evidence type="ECO:0000313" key="2">
    <source>
        <dbReference type="EMBL" id="CAD8210415.1"/>
    </source>
</evidence>
<dbReference type="Pfam" id="PF01167">
    <property type="entry name" value="Tub"/>
    <property type="match status" value="1"/>
</dbReference>
<dbReference type="InterPro" id="IPR000007">
    <property type="entry name" value="Tubby_C"/>
</dbReference>
<feature type="domain" description="Tubby C-terminal" evidence="1">
    <location>
        <begin position="293"/>
        <end position="365"/>
    </location>
</feature>
<dbReference type="Proteomes" id="UP000683925">
    <property type="component" value="Unassembled WGS sequence"/>
</dbReference>
<reference evidence="2" key="1">
    <citation type="submission" date="2021-01" db="EMBL/GenBank/DDBJ databases">
        <authorList>
            <consortium name="Genoscope - CEA"/>
            <person name="William W."/>
        </authorList>
    </citation>
    <scope>NUCLEOTIDE SEQUENCE</scope>
</reference>